<dbReference type="OrthoDB" id="7360463at2"/>
<sequence>MLFRRRKPATWRDRVREFFWPRKGLSRPFRYLGKRILRLSATPHAIATGVAIGMLSAFTPFLGLHVILAVLVSYLLSGNLVAAALATTFANPLTLPFIWAGTFRLGEWMLGLTSEHSGGPIDLRHLFEHLKFADLWAPVLKPMLVGSFALGLPVAVFAYGATLVAVRVFQRRRSQRLVEQSARVLTPPTV</sequence>
<dbReference type="RefSeq" id="WP_097139237.1">
    <property type="nucleotide sequence ID" value="NZ_OBQD01000006.1"/>
</dbReference>
<organism evidence="3 4">
    <name type="scientific">Rhizobium subbaraonis</name>
    <dbReference type="NCBI Taxonomy" id="908946"/>
    <lineage>
        <taxon>Bacteria</taxon>
        <taxon>Pseudomonadati</taxon>
        <taxon>Pseudomonadota</taxon>
        <taxon>Alphaproteobacteria</taxon>
        <taxon>Hyphomicrobiales</taxon>
        <taxon>Rhizobiaceae</taxon>
        <taxon>Rhizobium/Agrobacterium group</taxon>
        <taxon>Rhizobium</taxon>
    </lineage>
</organism>
<keyword evidence="4" id="KW-1185">Reference proteome</keyword>
<reference evidence="3 4" key="1">
    <citation type="submission" date="2017-08" db="EMBL/GenBank/DDBJ databases">
        <authorList>
            <person name="de Groot N.N."/>
        </authorList>
    </citation>
    <scope>NUCLEOTIDE SEQUENCE [LARGE SCALE GENOMIC DNA]</scope>
    <source>
        <strain evidence="3 4">JC85</strain>
    </source>
</reference>
<keyword evidence="1" id="KW-0472">Membrane</keyword>
<dbReference type="PANTHER" id="PTHR40547:SF1">
    <property type="entry name" value="SLL0298 PROTEIN"/>
    <property type="match status" value="1"/>
</dbReference>
<accession>A0A285UDT0</accession>
<dbReference type="EMBL" id="OBQD01000006">
    <property type="protein sequence ID" value="SOC39913.1"/>
    <property type="molecule type" value="Genomic_DNA"/>
</dbReference>
<proteinExistence type="predicted"/>
<evidence type="ECO:0000256" key="1">
    <source>
        <dbReference type="SAM" id="Phobius"/>
    </source>
</evidence>
<dbReference type="InterPro" id="IPR018639">
    <property type="entry name" value="DUF2062"/>
</dbReference>
<feature type="transmembrane region" description="Helical" evidence="1">
    <location>
        <begin position="144"/>
        <end position="166"/>
    </location>
</feature>
<dbReference type="Proteomes" id="UP000219167">
    <property type="component" value="Unassembled WGS sequence"/>
</dbReference>
<evidence type="ECO:0000259" key="2">
    <source>
        <dbReference type="Pfam" id="PF09835"/>
    </source>
</evidence>
<evidence type="ECO:0000313" key="4">
    <source>
        <dbReference type="Proteomes" id="UP000219167"/>
    </source>
</evidence>
<evidence type="ECO:0000313" key="3">
    <source>
        <dbReference type="EMBL" id="SOC39913.1"/>
    </source>
</evidence>
<protein>
    <recommendedName>
        <fullName evidence="2">DUF2062 domain-containing protein</fullName>
    </recommendedName>
</protein>
<keyword evidence="1" id="KW-1133">Transmembrane helix</keyword>
<dbReference type="Pfam" id="PF09835">
    <property type="entry name" value="DUF2062"/>
    <property type="match status" value="1"/>
</dbReference>
<gene>
    <name evidence="3" type="ORF">SAMN05892877_106256</name>
</gene>
<dbReference type="AlphaFoldDB" id="A0A285UDT0"/>
<feature type="domain" description="DUF2062" evidence="2">
    <location>
        <begin position="27"/>
        <end position="173"/>
    </location>
</feature>
<dbReference type="PANTHER" id="PTHR40547">
    <property type="entry name" value="SLL0298 PROTEIN"/>
    <property type="match status" value="1"/>
</dbReference>
<name>A0A285UDT0_9HYPH</name>
<keyword evidence="1" id="KW-0812">Transmembrane</keyword>